<reference evidence="1 2" key="1">
    <citation type="submission" date="2017-10" db="EMBL/GenBank/DDBJ databases">
        <title>Paenichitinophaga pekingensis gen. nov., sp. nov., isolated from activated sludge.</title>
        <authorList>
            <person name="Jin D."/>
            <person name="Kong X."/>
            <person name="Deng Y."/>
            <person name="Bai Z."/>
        </authorList>
    </citation>
    <scope>NUCLEOTIDE SEQUENCE [LARGE SCALE GENOMIC DNA]</scope>
    <source>
        <strain evidence="1 2">13</strain>
    </source>
</reference>
<dbReference type="KEGG" id="cbae:COR50_14165"/>
<gene>
    <name evidence="1" type="ORF">COR50_14165</name>
</gene>
<dbReference type="EMBL" id="CP023777">
    <property type="protein sequence ID" value="ATL48216.1"/>
    <property type="molecule type" value="Genomic_DNA"/>
</dbReference>
<protein>
    <submittedName>
        <fullName evidence="1">Uncharacterized protein</fullName>
    </submittedName>
</protein>
<dbReference type="AlphaFoldDB" id="A0A291QW76"/>
<keyword evidence="2" id="KW-1185">Reference proteome</keyword>
<evidence type="ECO:0000313" key="2">
    <source>
        <dbReference type="Proteomes" id="UP000220133"/>
    </source>
</evidence>
<name>A0A291QW76_9BACT</name>
<dbReference type="OrthoDB" id="9856364at2"/>
<accession>A0A291QW76</accession>
<evidence type="ECO:0000313" key="1">
    <source>
        <dbReference type="EMBL" id="ATL48216.1"/>
    </source>
</evidence>
<dbReference type="RefSeq" id="WP_098194593.1">
    <property type="nucleotide sequence ID" value="NZ_CP023777.1"/>
</dbReference>
<dbReference type="Proteomes" id="UP000220133">
    <property type="component" value="Chromosome"/>
</dbReference>
<proteinExistence type="predicted"/>
<sequence>MKEEKFPRMLSKKEVQSFIESGEAVYDTALSKEKFMEVYKFSDGRVIFKNPDGKGAYWKSLEQVNEIMVKVEKETEVFNMTGWIKSKENLPTIKEKSLQLLKEKAGKILDYSQQSLSAVSKLKIENIAKERELFYAILYYSCEACAAEINGSVDVEPISGTNYYRPVVKDNKGRVYIPYAEFLESFVEKTKITIAQSIDIELDKFKL</sequence>
<organism evidence="1 2">
    <name type="scientific">Chitinophaga caeni</name>
    <dbReference type="NCBI Taxonomy" id="2029983"/>
    <lineage>
        <taxon>Bacteria</taxon>
        <taxon>Pseudomonadati</taxon>
        <taxon>Bacteroidota</taxon>
        <taxon>Chitinophagia</taxon>
        <taxon>Chitinophagales</taxon>
        <taxon>Chitinophagaceae</taxon>
        <taxon>Chitinophaga</taxon>
    </lineage>
</organism>